<comment type="caution">
    <text evidence="1">The sequence shown here is derived from an EMBL/GenBank/DDBJ whole genome shotgun (WGS) entry which is preliminary data.</text>
</comment>
<proteinExistence type="predicted"/>
<gene>
    <name evidence="1" type="ORF">L2E82_02966</name>
</gene>
<dbReference type="Proteomes" id="UP001055811">
    <property type="component" value="Linkage Group LG01"/>
</dbReference>
<evidence type="ECO:0000313" key="2">
    <source>
        <dbReference type="Proteomes" id="UP001055811"/>
    </source>
</evidence>
<protein>
    <submittedName>
        <fullName evidence="1">Uncharacterized protein</fullName>
    </submittedName>
</protein>
<keyword evidence="2" id="KW-1185">Reference proteome</keyword>
<reference evidence="1 2" key="2">
    <citation type="journal article" date="2022" name="Mol. Ecol. Resour.">
        <title>The genomes of chicory, endive, great burdock and yacon provide insights into Asteraceae paleo-polyploidization history and plant inulin production.</title>
        <authorList>
            <person name="Fan W."/>
            <person name="Wang S."/>
            <person name="Wang H."/>
            <person name="Wang A."/>
            <person name="Jiang F."/>
            <person name="Liu H."/>
            <person name="Zhao H."/>
            <person name="Xu D."/>
            <person name="Zhang Y."/>
        </authorList>
    </citation>
    <scope>NUCLEOTIDE SEQUENCE [LARGE SCALE GENOMIC DNA]</scope>
    <source>
        <strain evidence="2">cv. Punajuju</strain>
        <tissue evidence="1">Leaves</tissue>
    </source>
</reference>
<sequence length="156" mass="17747">MLTEDARALIEIIQSLKDEGIIDPFLFNGMVQIEDHSGIICLDVMLTEYCENANKILSLAKTQLESQDPPYTLIDNMLDKLETDSQRVAAKKVTMSITPVRLCLTGDPEDLDVAKSALRTLERDFRVFECKFRKFIELKKQVYLDMSAPSKVTARE</sequence>
<dbReference type="EMBL" id="CM042009">
    <property type="protein sequence ID" value="KAI3790148.1"/>
    <property type="molecule type" value="Genomic_DNA"/>
</dbReference>
<organism evidence="1 2">
    <name type="scientific">Cichorium intybus</name>
    <name type="common">Chicory</name>
    <dbReference type="NCBI Taxonomy" id="13427"/>
    <lineage>
        <taxon>Eukaryota</taxon>
        <taxon>Viridiplantae</taxon>
        <taxon>Streptophyta</taxon>
        <taxon>Embryophyta</taxon>
        <taxon>Tracheophyta</taxon>
        <taxon>Spermatophyta</taxon>
        <taxon>Magnoliopsida</taxon>
        <taxon>eudicotyledons</taxon>
        <taxon>Gunneridae</taxon>
        <taxon>Pentapetalae</taxon>
        <taxon>asterids</taxon>
        <taxon>campanulids</taxon>
        <taxon>Asterales</taxon>
        <taxon>Asteraceae</taxon>
        <taxon>Cichorioideae</taxon>
        <taxon>Cichorieae</taxon>
        <taxon>Cichoriinae</taxon>
        <taxon>Cichorium</taxon>
    </lineage>
</organism>
<reference evidence="2" key="1">
    <citation type="journal article" date="2022" name="Mol. Ecol. Resour.">
        <title>The genomes of chicory, endive, great burdock and yacon provide insights into Asteraceae palaeo-polyploidization history and plant inulin production.</title>
        <authorList>
            <person name="Fan W."/>
            <person name="Wang S."/>
            <person name="Wang H."/>
            <person name="Wang A."/>
            <person name="Jiang F."/>
            <person name="Liu H."/>
            <person name="Zhao H."/>
            <person name="Xu D."/>
            <person name="Zhang Y."/>
        </authorList>
    </citation>
    <scope>NUCLEOTIDE SEQUENCE [LARGE SCALE GENOMIC DNA]</scope>
    <source>
        <strain evidence="2">cv. Punajuju</strain>
    </source>
</reference>
<accession>A0ACB9H2T7</accession>
<evidence type="ECO:0000313" key="1">
    <source>
        <dbReference type="EMBL" id="KAI3790148.1"/>
    </source>
</evidence>
<name>A0ACB9H2T7_CICIN</name>